<dbReference type="GO" id="GO:0016620">
    <property type="term" value="F:oxidoreductase activity, acting on the aldehyde or oxo group of donors, NAD or NADP as acceptor"/>
    <property type="evidence" value="ECO:0007669"/>
    <property type="project" value="InterPro"/>
</dbReference>
<dbReference type="SUPFAM" id="SSF51735">
    <property type="entry name" value="NAD(P)-binding Rossmann-fold domains"/>
    <property type="match status" value="1"/>
</dbReference>
<keyword evidence="4" id="KW-1185">Reference proteome</keyword>
<dbReference type="InterPro" id="IPR036291">
    <property type="entry name" value="NAD(P)-bd_dom_sf"/>
</dbReference>
<name>A0A557WX04_9MYCO</name>
<accession>A0A557WX04</accession>
<dbReference type="Gene3D" id="3.30.360.10">
    <property type="entry name" value="Dihydrodipicolinate Reductase, domain 2"/>
    <property type="match status" value="2"/>
</dbReference>
<dbReference type="SUPFAM" id="SSF55347">
    <property type="entry name" value="Glyceraldehyde-3-phosphate dehydrogenase-like, C-terminal domain"/>
    <property type="match status" value="1"/>
</dbReference>
<dbReference type="Gene3D" id="3.40.50.720">
    <property type="entry name" value="NAD(P)-binding Rossmann-like Domain"/>
    <property type="match status" value="1"/>
</dbReference>
<proteinExistence type="predicted"/>
<dbReference type="PANTHER" id="PTHR43148">
    <property type="entry name" value="GLYCERALDEHYDE-3-PHOSPHATE DEHYDROGENASE 2"/>
    <property type="match status" value="1"/>
</dbReference>
<evidence type="ECO:0000256" key="1">
    <source>
        <dbReference type="ARBA" id="ARBA00023002"/>
    </source>
</evidence>
<organism evidence="3 4">
    <name type="scientific">Mycobacterium helveticum</name>
    <dbReference type="NCBI Taxonomy" id="2592811"/>
    <lineage>
        <taxon>Bacteria</taxon>
        <taxon>Bacillati</taxon>
        <taxon>Actinomycetota</taxon>
        <taxon>Actinomycetes</taxon>
        <taxon>Mycobacteriales</taxon>
        <taxon>Mycobacteriaceae</taxon>
        <taxon>Mycobacterium</taxon>
    </lineage>
</organism>
<protein>
    <submittedName>
        <fullName evidence="3">Type I glyceraldehyde-3-phosphate dehydrogenase</fullName>
    </submittedName>
</protein>
<dbReference type="AlphaFoldDB" id="A0A557WX04"/>
<dbReference type="Pfam" id="PF02800">
    <property type="entry name" value="Gp_dh_C"/>
    <property type="match status" value="1"/>
</dbReference>
<feature type="domain" description="Glyceraldehyde 3-phosphate dehydrogenase catalytic" evidence="2">
    <location>
        <begin position="38"/>
        <end position="96"/>
    </location>
</feature>
<dbReference type="Proteomes" id="UP000320513">
    <property type="component" value="Unassembled WGS sequence"/>
</dbReference>
<evidence type="ECO:0000313" key="3">
    <source>
        <dbReference type="EMBL" id="TVS77792.1"/>
    </source>
</evidence>
<comment type="caution">
    <text evidence="3">The sequence shown here is derived from an EMBL/GenBank/DDBJ whole genome shotgun (WGS) entry which is preliminary data.</text>
</comment>
<evidence type="ECO:0000313" key="4">
    <source>
        <dbReference type="Proteomes" id="UP000320513"/>
    </source>
</evidence>
<dbReference type="PRINTS" id="PR00078">
    <property type="entry name" value="G3PDHDRGNASE"/>
</dbReference>
<feature type="non-terminal residue" evidence="3">
    <location>
        <position position="114"/>
    </location>
</feature>
<evidence type="ECO:0000259" key="2">
    <source>
        <dbReference type="Pfam" id="PF02800"/>
    </source>
</evidence>
<gene>
    <name evidence="3" type="ORF">FPZ47_26250</name>
</gene>
<dbReference type="InterPro" id="IPR020829">
    <property type="entry name" value="GlycerAld_3-P_DH_cat"/>
</dbReference>
<reference evidence="3 4" key="1">
    <citation type="submission" date="2019-07" db="EMBL/GenBank/DDBJ databases">
        <title>New Mycobacterium species.</title>
        <authorList>
            <person name="Tortoli E."/>
            <person name="Ghielmetti G."/>
            <person name="Friedel U."/>
            <person name="Trovato A."/>
        </authorList>
    </citation>
    <scope>NUCLEOTIDE SEQUENCE [LARGE SCALE GENOMIC DNA]</scope>
    <source>
        <strain evidence="3 4">16-83</strain>
    </source>
</reference>
<sequence>MSATSKGADFTVGDGVNHRDFDGIQTLVSNAWCTTNCLAPMAMALDEVFGFEGGLMITVHAYTPDQYLQDVCTATIAARAAAVNVVPTSGGLVKIVGWYDNEWGYSHRLADLTG</sequence>
<dbReference type="EMBL" id="VMQU01000205">
    <property type="protein sequence ID" value="TVS77792.1"/>
    <property type="molecule type" value="Genomic_DNA"/>
</dbReference>
<keyword evidence="1" id="KW-0560">Oxidoreductase</keyword>
<dbReference type="InterPro" id="IPR020831">
    <property type="entry name" value="GlycerAld/Erythrose_P_DH"/>
</dbReference>